<sequence length="240" mass="27903">MSSQFLDRFENTNNGERDLQLLLSKLDYLQRIAVNLDMDDFLSEMFGRAHSLMLEIERANQQSIGYRVCAQGDERRGRPSFHITEEQLSFFIEQGFKVKDISSMLNVSVRTVERRMAAFGLSVSGTYSSIEDSQLDEIITCASNEHPGIGIRMLQGYLKGNGYRVQRERIRFSLLRTDPIGVVQRWRQTVKRRHYCVKSPLSLWHIDGNHKLIRYFAIINLCNYIDDDNPTMNPKPNKLY</sequence>
<gene>
    <name evidence="1" type="ORF">OS493_039259</name>
</gene>
<dbReference type="Proteomes" id="UP001163046">
    <property type="component" value="Unassembled WGS sequence"/>
</dbReference>
<comment type="caution">
    <text evidence="1">The sequence shown here is derived from an EMBL/GenBank/DDBJ whole genome shotgun (WGS) entry which is preliminary data.</text>
</comment>
<name>A0A9W9ZHV1_9CNID</name>
<organism evidence="1 2">
    <name type="scientific">Desmophyllum pertusum</name>
    <dbReference type="NCBI Taxonomy" id="174260"/>
    <lineage>
        <taxon>Eukaryota</taxon>
        <taxon>Metazoa</taxon>
        <taxon>Cnidaria</taxon>
        <taxon>Anthozoa</taxon>
        <taxon>Hexacorallia</taxon>
        <taxon>Scleractinia</taxon>
        <taxon>Caryophylliina</taxon>
        <taxon>Caryophylliidae</taxon>
        <taxon>Desmophyllum</taxon>
    </lineage>
</organism>
<dbReference type="PANTHER" id="PTHR46791">
    <property type="entry name" value="EXPRESSED PROTEIN"/>
    <property type="match status" value="1"/>
</dbReference>
<dbReference type="AlphaFoldDB" id="A0A9W9ZHV1"/>
<protein>
    <submittedName>
        <fullName evidence="1">Uncharacterized protein</fullName>
    </submittedName>
</protein>
<accession>A0A9W9ZHV1</accession>
<proteinExistence type="predicted"/>
<reference evidence="1" key="1">
    <citation type="submission" date="2023-01" db="EMBL/GenBank/DDBJ databases">
        <title>Genome assembly of the deep-sea coral Lophelia pertusa.</title>
        <authorList>
            <person name="Herrera S."/>
            <person name="Cordes E."/>
        </authorList>
    </citation>
    <scope>NUCLEOTIDE SEQUENCE</scope>
    <source>
        <strain evidence="1">USNM1676648</strain>
        <tissue evidence="1">Polyp</tissue>
    </source>
</reference>
<evidence type="ECO:0000313" key="2">
    <source>
        <dbReference type="Proteomes" id="UP001163046"/>
    </source>
</evidence>
<dbReference type="EMBL" id="MU826043">
    <property type="protein sequence ID" value="KAJ7381740.1"/>
    <property type="molecule type" value="Genomic_DNA"/>
</dbReference>
<keyword evidence="2" id="KW-1185">Reference proteome</keyword>
<dbReference type="OrthoDB" id="5950749at2759"/>
<evidence type="ECO:0000313" key="1">
    <source>
        <dbReference type="EMBL" id="KAJ7381740.1"/>
    </source>
</evidence>
<dbReference type="PANTHER" id="PTHR46791:SF5">
    <property type="entry name" value="CLR5 DOMAIN-CONTAINING PROTEIN-RELATED"/>
    <property type="match status" value="1"/>
</dbReference>